<dbReference type="Proteomes" id="UP001066276">
    <property type="component" value="Chromosome 5"/>
</dbReference>
<gene>
    <name evidence="2" type="ORF">NDU88_006649</name>
</gene>
<evidence type="ECO:0000256" key="1">
    <source>
        <dbReference type="SAM" id="MobiDB-lite"/>
    </source>
</evidence>
<reference evidence="2" key="1">
    <citation type="journal article" date="2022" name="bioRxiv">
        <title>Sequencing and chromosome-scale assembly of the giantPleurodeles waltlgenome.</title>
        <authorList>
            <person name="Brown T."/>
            <person name="Elewa A."/>
            <person name="Iarovenko S."/>
            <person name="Subramanian E."/>
            <person name="Araus A.J."/>
            <person name="Petzold A."/>
            <person name="Susuki M."/>
            <person name="Suzuki K.-i.T."/>
            <person name="Hayashi T."/>
            <person name="Toyoda A."/>
            <person name="Oliveira C."/>
            <person name="Osipova E."/>
            <person name="Leigh N.D."/>
            <person name="Simon A."/>
            <person name="Yun M.H."/>
        </authorList>
    </citation>
    <scope>NUCLEOTIDE SEQUENCE</scope>
    <source>
        <strain evidence="2">20211129_DDA</strain>
        <tissue evidence="2">Liver</tissue>
    </source>
</reference>
<evidence type="ECO:0000313" key="2">
    <source>
        <dbReference type="EMBL" id="KAJ1153891.1"/>
    </source>
</evidence>
<dbReference type="AlphaFoldDB" id="A0AAV7RM17"/>
<keyword evidence="3" id="KW-1185">Reference proteome</keyword>
<dbReference type="EMBL" id="JANPWB010000009">
    <property type="protein sequence ID" value="KAJ1153891.1"/>
    <property type="molecule type" value="Genomic_DNA"/>
</dbReference>
<organism evidence="2 3">
    <name type="scientific">Pleurodeles waltl</name>
    <name type="common">Iberian ribbed newt</name>
    <dbReference type="NCBI Taxonomy" id="8319"/>
    <lineage>
        <taxon>Eukaryota</taxon>
        <taxon>Metazoa</taxon>
        <taxon>Chordata</taxon>
        <taxon>Craniata</taxon>
        <taxon>Vertebrata</taxon>
        <taxon>Euteleostomi</taxon>
        <taxon>Amphibia</taxon>
        <taxon>Batrachia</taxon>
        <taxon>Caudata</taxon>
        <taxon>Salamandroidea</taxon>
        <taxon>Salamandridae</taxon>
        <taxon>Pleurodelinae</taxon>
        <taxon>Pleurodeles</taxon>
    </lineage>
</organism>
<feature type="compositionally biased region" description="Polar residues" evidence="1">
    <location>
        <begin position="37"/>
        <end position="47"/>
    </location>
</feature>
<name>A0AAV7RM17_PLEWA</name>
<accession>A0AAV7RM17</accession>
<protein>
    <submittedName>
        <fullName evidence="2">Uncharacterized protein</fullName>
    </submittedName>
</protein>
<feature type="region of interest" description="Disordered" evidence="1">
    <location>
        <begin position="37"/>
        <end position="70"/>
    </location>
</feature>
<proteinExistence type="predicted"/>
<comment type="caution">
    <text evidence="2">The sequence shown here is derived from an EMBL/GenBank/DDBJ whole genome shotgun (WGS) entry which is preliminary data.</text>
</comment>
<sequence>MVLCPTINRVVQPTPPHSTMPFSGCVPLLHCSSSWPAPRSHPQSTCGSRARHRGVPPPGRTRAGEGSRAAGAHTLNTAEPISSPSPQPHRYSIPLSPPRGHGPAASLFTFLPLLRAYSVPAWPDQAETASEVGIRSPGSLSRPQSCDRLLVVSPLPILSDFYLVAGPVGSSSIKRPPS</sequence>
<evidence type="ECO:0000313" key="3">
    <source>
        <dbReference type="Proteomes" id="UP001066276"/>
    </source>
</evidence>